<reference evidence="2 3" key="1">
    <citation type="submission" date="2023-06" db="EMBL/GenBank/DDBJ databases">
        <authorList>
            <person name="Oyuntsetseg B."/>
            <person name="Kim S.B."/>
        </authorList>
    </citation>
    <scope>NUCLEOTIDE SEQUENCE [LARGE SCALE GENOMIC DNA]</scope>
    <source>
        <strain evidence="2 3">4-36</strain>
    </source>
</reference>
<accession>A0A9Y2NGT9</accession>
<feature type="region of interest" description="Disordered" evidence="1">
    <location>
        <begin position="1"/>
        <end position="24"/>
    </location>
</feature>
<evidence type="ECO:0000313" key="2">
    <source>
        <dbReference type="EMBL" id="WIY05116.1"/>
    </source>
</evidence>
<dbReference type="RefSeq" id="WP_286001418.1">
    <property type="nucleotide sequence ID" value="NZ_CP127295.1"/>
</dbReference>
<dbReference type="Proteomes" id="UP001239397">
    <property type="component" value="Chromosome"/>
</dbReference>
<evidence type="ECO:0000256" key="1">
    <source>
        <dbReference type="SAM" id="MobiDB-lite"/>
    </source>
</evidence>
<name>A0A9Y2NGT9_9PSEU</name>
<organism evidence="2 3">
    <name type="scientific">Amycolatopsis mongoliensis</name>
    <dbReference type="NCBI Taxonomy" id="715475"/>
    <lineage>
        <taxon>Bacteria</taxon>
        <taxon>Bacillati</taxon>
        <taxon>Actinomycetota</taxon>
        <taxon>Actinomycetes</taxon>
        <taxon>Pseudonocardiales</taxon>
        <taxon>Pseudonocardiaceae</taxon>
        <taxon>Amycolatopsis</taxon>
    </lineage>
</organism>
<evidence type="ECO:0000313" key="3">
    <source>
        <dbReference type="Proteomes" id="UP001239397"/>
    </source>
</evidence>
<proteinExistence type="predicted"/>
<dbReference type="AlphaFoldDB" id="A0A9Y2NGT9"/>
<protein>
    <submittedName>
        <fullName evidence="2">Uncharacterized protein</fullName>
    </submittedName>
</protein>
<sequence length="251" mass="26643">MSAFPPSWSTAPPTPVTPPQAEMPYPTDADAKIRYWADFIGAHGIITLLDKLRVFIAGDIGKVLHLADTFATETALTKAAEQLNAAQLTLAKAWHGDAADQFNAYAGKAVTTLGQNQSSMISLTSTMSSVAETIIDTYKNLLMTIGKCAINLAQLGGKIGIAVVESAALPPLAIIEFKDVADAINSAFATFWNDCLTLLGGLMTNIGKLVGNRIQLTTIEASFARLPDVGDSNEVIDDPGRWRVKPGATHS</sequence>
<feature type="compositionally biased region" description="Low complexity" evidence="1">
    <location>
        <begin position="1"/>
        <end position="11"/>
    </location>
</feature>
<dbReference type="EMBL" id="CP127295">
    <property type="protein sequence ID" value="WIY05116.1"/>
    <property type="molecule type" value="Genomic_DNA"/>
</dbReference>
<keyword evidence="3" id="KW-1185">Reference proteome</keyword>
<dbReference type="KEGG" id="amog:QRX60_15205"/>
<gene>
    <name evidence="2" type="ORF">QRX60_15205</name>
</gene>